<feature type="region of interest" description="Disordered" evidence="1">
    <location>
        <begin position="1"/>
        <end position="71"/>
    </location>
</feature>
<reference evidence="2 3" key="1">
    <citation type="submission" date="2020-08" db="EMBL/GenBank/DDBJ databases">
        <title>Genomic Encyclopedia of Type Strains, Phase IV (KMG-IV): sequencing the most valuable type-strain genomes for metagenomic binning, comparative biology and taxonomic classification.</title>
        <authorList>
            <person name="Goeker M."/>
        </authorList>
    </citation>
    <scope>NUCLEOTIDE SEQUENCE [LARGE SCALE GENOMIC DNA]</scope>
    <source>
        <strain evidence="2 3">DSM 102255</strain>
    </source>
</reference>
<dbReference type="EMBL" id="JACIJP010000002">
    <property type="protein sequence ID" value="MBB6124189.1"/>
    <property type="molecule type" value="Genomic_DNA"/>
</dbReference>
<sequence>MSELITKTGMDPSKGQSTPMPRREPAGDVQPDENDIDPRTAGGQPQEKVEDRPNVSTVTPEDYPEADRNKG</sequence>
<organism evidence="2 3">
    <name type="scientific">Sphingobium subterraneum</name>
    <dbReference type="NCBI Taxonomy" id="627688"/>
    <lineage>
        <taxon>Bacteria</taxon>
        <taxon>Pseudomonadati</taxon>
        <taxon>Pseudomonadota</taxon>
        <taxon>Alphaproteobacteria</taxon>
        <taxon>Sphingomonadales</taxon>
        <taxon>Sphingomonadaceae</taxon>
        <taxon>Sphingobium</taxon>
    </lineage>
</organism>
<evidence type="ECO:0000256" key="1">
    <source>
        <dbReference type="SAM" id="MobiDB-lite"/>
    </source>
</evidence>
<evidence type="ECO:0000313" key="2">
    <source>
        <dbReference type="EMBL" id="MBB6124189.1"/>
    </source>
</evidence>
<comment type="caution">
    <text evidence="2">The sequence shown here is derived from an EMBL/GenBank/DDBJ whole genome shotgun (WGS) entry which is preliminary data.</text>
</comment>
<dbReference type="Proteomes" id="UP000552700">
    <property type="component" value="Unassembled WGS sequence"/>
</dbReference>
<gene>
    <name evidence="2" type="ORF">FHS92_001918</name>
</gene>
<dbReference type="AlphaFoldDB" id="A0A841IZ04"/>
<accession>A0A841IZ04</accession>
<protein>
    <submittedName>
        <fullName evidence="2">Uncharacterized protein</fullName>
    </submittedName>
</protein>
<evidence type="ECO:0000313" key="3">
    <source>
        <dbReference type="Proteomes" id="UP000552700"/>
    </source>
</evidence>
<dbReference type="RefSeq" id="WP_184079896.1">
    <property type="nucleotide sequence ID" value="NZ_JACIJP010000002.1"/>
</dbReference>
<keyword evidence="3" id="KW-1185">Reference proteome</keyword>
<name>A0A841IZ04_9SPHN</name>
<proteinExistence type="predicted"/>